<dbReference type="InterPro" id="IPR010902">
    <property type="entry name" value="NUMOD4"/>
</dbReference>
<accession>A0A0R1KJM2</accession>
<evidence type="ECO:0000313" key="3">
    <source>
        <dbReference type="EMBL" id="KRK80258.1"/>
    </source>
</evidence>
<dbReference type="eggNOG" id="ENOG5033AUY">
    <property type="taxonomic scope" value="Bacteria"/>
</dbReference>
<dbReference type="RefSeq" id="WP_025025282.1">
    <property type="nucleotide sequence ID" value="NZ_AZDZ01000005.1"/>
</dbReference>
<dbReference type="Pfam" id="PF13392">
    <property type="entry name" value="HNH_3"/>
    <property type="match status" value="1"/>
</dbReference>
<dbReference type="Pfam" id="PF07463">
    <property type="entry name" value="NUMOD4"/>
    <property type="match status" value="1"/>
</dbReference>
<evidence type="ECO:0000259" key="2">
    <source>
        <dbReference type="Pfam" id="PF13392"/>
    </source>
</evidence>
<evidence type="ECO:0000313" key="4">
    <source>
        <dbReference type="Proteomes" id="UP000051248"/>
    </source>
</evidence>
<name>A0A0R1KJM2_9LACO</name>
<evidence type="ECO:0000259" key="1">
    <source>
        <dbReference type="Pfam" id="PF07463"/>
    </source>
</evidence>
<sequence>MEVFKPIPEYKGIYEVSNKGTIRTDKNKTTYTKGVGVRHWKQRIMKLKTDKGGYKRVTLWKDGKSKDFLVHRLVATAFIPNPNKFEIINHLDGNTSNNNIENLEWTDYYGNLMHAYNHGLNSEAQPIVLVNSKTKESHYFYSKAEASRFLKHNDGFISMKLKNNKNVVGDYKLFVLAN</sequence>
<dbReference type="InterPro" id="IPR003615">
    <property type="entry name" value="HNH_nuc"/>
</dbReference>
<dbReference type="PATRIC" id="fig|1423775.4.peg.2626"/>
<keyword evidence="3" id="KW-0540">Nuclease</keyword>
<dbReference type="InterPro" id="IPR044925">
    <property type="entry name" value="His-Me_finger_sf"/>
</dbReference>
<keyword evidence="3" id="KW-0378">Hydrolase</keyword>
<feature type="domain" description="HNH nuclease" evidence="2">
    <location>
        <begin position="69"/>
        <end position="105"/>
    </location>
</feature>
<keyword evidence="3" id="KW-0255">Endonuclease</keyword>
<keyword evidence="4" id="KW-1185">Reference proteome</keyword>
<dbReference type="Proteomes" id="UP000051248">
    <property type="component" value="Unassembled WGS sequence"/>
</dbReference>
<dbReference type="OrthoDB" id="6631788at2"/>
<dbReference type="STRING" id="1423775.FD03_GL002581"/>
<reference evidence="3 4" key="1">
    <citation type="journal article" date="2015" name="Genome Announc.">
        <title>Expanding the biotechnology potential of lactobacilli through comparative genomics of 213 strains and associated genera.</title>
        <authorList>
            <person name="Sun Z."/>
            <person name="Harris H.M."/>
            <person name="McCann A."/>
            <person name="Guo C."/>
            <person name="Argimon S."/>
            <person name="Zhang W."/>
            <person name="Yang X."/>
            <person name="Jeffery I.B."/>
            <person name="Cooney J.C."/>
            <person name="Kagawa T.F."/>
            <person name="Liu W."/>
            <person name="Song Y."/>
            <person name="Salvetti E."/>
            <person name="Wrobel A."/>
            <person name="Rasinkangas P."/>
            <person name="Parkhill J."/>
            <person name="Rea M.C."/>
            <person name="O'Sullivan O."/>
            <person name="Ritari J."/>
            <person name="Douillard F.P."/>
            <person name="Paul Ross R."/>
            <person name="Yang R."/>
            <person name="Briner A.E."/>
            <person name="Felis G.E."/>
            <person name="de Vos W.M."/>
            <person name="Barrangou R."/>
            <person name="Klaenhammer T.R."/>
            <person name="Caufield P.W."/>
            <person name="Cui Y."/>
            <person name="Zhang H."/>
            <person name="O'Toole P.W."/>
        </authorList>
    </citation>
    <scope>NUCLEOTIDE SEQUENCE [LARGE SCALE GENOMIC DNA]</scope>
    <source>
        <strain evidence="3 4">DSM 19682</strain>
    </source>
</reference>
<dbReference type="EMBL" id="AZDZ01000005">
    <property type="protein sequence ID" value="KRK80258.1"/>
    <property type="molecule type" value="Genomic_DNA"/>
</dbReference>
<proteinExistence type="predicted"/>
<comment type="caution">
    <text evidence="3">The sequence shown here is derived from an EMBL/GenBank/DDBJ whole genome shotgun (WGS) entry which is preliminary data.</text>
</comment>
<feature type="domain" description="NUMOD4" evidence="1">
    <location>
        <begin position="2"/>
        <end position="60"/>
    </location>
</feature>
<dbReference type="AlphaFoldDB" id="A0A0R1KJM2"/>
<dbReference type="GO" id="GO:0016788">
    <property type="term" value="F:hydrolase activity, acting on ester bonds"/>
    <property type="evidence" value="ECO:0007669"/>
    <property type="project" value="InterPro"/>
</dbReference>
<dbReference type="Gene3D" id="3.90.75.20">
    <property type="match status" value="1"/>
</dbReference>
<dbReference type="GO" id="GO:0004519">
    <property type="term" value="F:endonuclease activity"/>
    <property type="evidence" value="ECO:0007669"/>
    <property type="project" value="UniProtKB-KW"/>
</dbReference>
<protein>
    <submittedName>
        <fullName evidence="3">HNH endonuclease</fullName>
    </submittedName>
</protein>
<organism evidence="3 4">
    <name type="scientific">Companilactobacillus nodensis DSM 19682 = JCM 14932 = NBRC 107160</name>
    <dbReference type="NCBI Taxonomy" id="1423775"/>
    <lineage>
        <taxon>Bacteria</taxon>
        <taxon>Bacillati</taxon>
        <taxon>Bacillota</taxon>
        <taxon>Bacilli</taxon>
        <taxon>Lactobacillales</taxon>
        <taxon>Lactobacillaceae</taxon>
        <taxon>Companilactobacillus</taxon>
    </lineage>
</organism>
<dbReference type="SUPFAM" id="SSF54060">
    <property type="entry name" value="His-Me finger endonucleases"/>
    <property type="match status" value="1"/>
</dbReference>
<gene>
    <name evidence="3" type="ORF">FD03_GL002581</name>
</gene>